<keyword evidence="3" id="KW-1185">Reference proteome</keyword>
<feature type="chain" id="PRO_5046788126" evidence="1">
    <location>
        <begin position="20"/>
        <end position="189"/>
    </location>
</feature>
<comment type="caution">
    <text evidence="2">The sequence shown here is derived from an EMBL/GenBank/DDBJ whole genome shotgun (WGS) entry which is preliminary data.</text>
</comment>
<organism evidence="2 3">
    <name type="scientific">Pseudaquabacterium inlustre</name>
    <dbReference type="NCBI Taxonomy" id="2984192"/>
    <lineage>
        <taxon>Bacteria</taxon>
        <taxon>Pseudomonadati</taxon>
        <taxon>Pseudomonadota</taxon>
        <taxon>Betaproteobacteria</taxon>
        <taxon>Burkholderiales</taxon>
        <taxon>Sphaerotilaceae</taxon>
        <taxon>Pseudaquabacterium</taxon>
    </lineage>
</organism>
<sequence>MRTALCLICTLGLAAPLAAQERGLTAPADALGGPRLQARLELDQPALWMLRATQPLSVASMGGGNAQTLRLLGDYQFSTLRLGDTGGLRVTGGLLINLRPASLAGNLGGATDATAGQAVSGTGYAGVGYASGSARADGGWGFSADLGLAAQGFGNAPLGRSGNAGFTLEAAGRDIRLQPMIRLGVNMAF</sequence>
<accession>A0ABU9CNS3</accession>
<dbReference type="Proteomes" id="UP001365405">
    <property type="component" value="Unassembled WGS sequence"/>
</dbReference>
<dbReference type="EMBL" id="JBBUTH010000011">
    <property type="protein sequence ID" value="MEK8053472.1"/>
    <property type="molecule type" value="Genomic_DNA"/>
</dbReference>
<proteinExistence type="predicted"/>
<gene>
    <name evidence="2" type="ORF">AACH10_24660</name>
</gene>
<keyword evidence="1" id="KW-0732">Signal</keyword>
<evidence type="ECO:0000313" key="3">
    <source>
        <dbReference type="Proteomes" id="UP001365405"/>
    </source>
</evidence>
<reference evidence="2 3" key="1">
    <citation type="submission" date="2024-04" db="EMBL/GenBank/DDBJ databases">
        <title>Novel species of the genus Ideonella isolated from streams.</title>
        <authorList>
            <person name="Lu H."/>
        </authorList>
    </citation>
    <scope>NUCLEOTIDE SEQUENCE [LARGE SCALE GENOMIC DNA]</scope>
    <source>
        <strain evidence="2 3">DXS22W</strain>
    </source>
</reference>
<evidence type="ECO:0000313" key="2">
    <source>
        <dbReference type="EMBL" id="MEK8053472.1"/>
    </source>
</evidence>
<evidence type="ECO:0000256" key="1">
    <source>
        <dbReference type="SAM" id="SignalP"/>
    </source>
</evidence>
<feature type="signal peptide" evidence="1">
    <location>
        <begin position="1"/>
        <end position="19"/>
    </location>
</feature>
<name>A0ABU9CNS3_9BURK</name>
<protein>
    <submittedName>
        <fullName evidence="2">Uncharacterized protein</fullName>
    </submittedName>
</protein>
<dbReference type="RefSeq" id="WP_341413201.1">
    <property type="nucleotide sequence ID" value="NZ_JBBUTH010000011.1"/>
</dbReference>